<evidence type="ECO:0000256" key="11">
    <source>
        <dbReference type="ARBA" id="ARBA00034617"/>
    </source>
</evidence>
<keyword evidence="4 15" id="KW-0378">Hydrolase</keyword>
<evidence type="ECO:0000256" key="16">
    <source>
        <dbReference type="SAM" id="MobiDB-lite"/>
    </source>
</evidence>
<feature type="compositionally biased region" description="Low complexity" evidence="16">
    <location>
        <begin position="991"/>
        <end position="1009"/>
    </location>
</feature>
<feature type="domain" description="UvrD-like helicase C-terminal" evidence="18">
    <location>
        <begin position="533"/>
        <end position="805"/>
    </location>
</feature>
<sequence length="1195" mass="127855">MSMPPSSTPALSVDDVIGRVITQQHRAANPGASAWVSANAGSGKTTVLANRVLRLLLAGAEPGRILCLTFTKAAAANMSNRVFDELGRWVALDDAALDDALLRLMGTRPTADLRQVARRLFAWAIETPGGLKIETIHAFCERVLHLFPFEANVPARFEVLDDMDAADLLARARVAVISDAIAGRAPALAAALDRLVEEAGDVTIDKALAEALRAKALLRQGFSREHGAPGASGIATDAIKAALGLDPADDRARVERAMLEDGIPEVDWPDIVAALAAGQKTDRDLADCLRSALAATNQPDRLAAYRSLFFTKAGGPRADNRFGTKAIDPALIERLRAERDRLAALTGRFKAVLAVERTAALLTVASAVFARVEALKNARGALDFDDLIARTVDLFARHEAAWVLYKLDAGIDHILVDEAQDTSPAQWRILKALAEEFTAGESAAVTRRTLFAVGDPKQSIYGFQGAAPREFDGSGRYFRRRVEAAGQAFEDVRLTVSFRSAPEVLKAVDAVFADPQHFQGLSFEDGAVGTVHESARPQLAGLVELWEAERPTEVPDSEAWTLPVDELEEGSPPVRLARRIARAVKHWTGGGDDGRRFSAGDILILVRKRGGFYEQLIRALKDTGLPVAGADRLKVTEHIAVRDLVAAGRAALLPADDLTLAALLKSPLVGLDDDDLMRIGAERPDDQSLERALTLAADAGDERATHAATLLAEWRQRARCGGPFAFYAHLIGPGGGRRQLVARLGAEAGDAIDEFMAAALGYERRQAPSLAGFLTAFGEAEREVKRDLDDSRDEIRVMTVHGAKGLEAPVVILADGCDVPTGRMDPKLFAIAGGDGVAVPIWSPRGELDPPVVEAVRAGLRREAEEEHNRLLYVAMTRAKERLVVAAYTSLGRDPKTGEFKPLPEKSWPAMIHKGLEAGAYGLVEAPVRYGTAPVWQWRDPARVASPSAPPAVTAPPVPTLPAWLGRRLPPEREARPPLRPSSALGAADQLPPDGGAAGTLAGPLGAPPRSRRDDDARRLARLGGDFLHQLLQHLPEGLMRGGEAAARGIAALLKVRAAGLDDEQRDRLVTDALAVLARPDLAALFGPGSRAEVPIAGAITIDGEAVPVSGQIDRLAVTDEAVHVADFKTSHWPPATLDAAPPGHLAQLAVYAALLAEIYPDRPVRAFLVYTRGSRVFAVPPEALQSALMLVKQA</sequence>
<dbReference type="EMBL" id="QJJK01000005">
    <property type="protein sequence ID" value="PXW58886.1"/>
    <property type="molecule type" value="Genomic_DNA"/>
</dbReference>
<dbReference type="GO" id="GO:0005524">
    <property type="term" value="F:ATP binding"/>
    <property type="evidence" value="ECO:0007669"/>
    <property type="project" value="UniProtKB-UniRule"/>
</dbReference>
<evidence type="ECO:0000259" key="18">
    <source>
        <dbReference type="PROSITE" id="PS51217"/>
    </source>
</evidence>
<dbReference type="InterPro" id="IPR014016">
    <property type="entry name" value="UvrD-like_ATP-bd"/>
</dbReference>
<organism evidence="19 20">
    <name type="scientific">Chelatococcus asaccharovorans</name>
    <dbReference type="NCBI Taxonomy" id="28210"/>
    <lineage>
        <taxon>Bacteria</taxon>
        <taxon>Pseudomonadati</taxon>
        <taxon>Pseudomonadota</taxon>
        <taxon>Alphaproteobacteria</taxon>
        <taxon>Hyphomicrobiales</taxon>
        <taxon>Chelatococcaceae</taxon>
        <taxon>Chelatococcus</taxon>
    </lineage>
</organism>
<keyword evidence="3" id="KW-0227">DNA damage</keyword>
<evidence type="ECO:0000256" key="15">
    <source>
        <dbReference type="PROSITE-ProRule" id="PRU00560"/>
    </source>
</evidence>
<keyword evidence="8" id="KW-0238">DNA-binding</keyword>
<keyword evidence="9" id="KW-0234">DNA repair</keyword>
<dbReference type="Pfam" id="PF12705">
    <property type="entry name" value="PDDEXK_1"/>
    <property type="match status" value="1"/>
</dbReference>
<keyword evidence="6" id="KW-0269">Exonuclease</keyword>
<evidence type="ECO:0000256" key="2">
    <source>
        <dbReference type="ARBA" id="ARBA00022741"/>
    </source>
</evidence>
<comment type="catalytic activity">
    <reaction evidence="14">
        <text>ATP + H2O = ADP + phosphate + H(+)</text>
        <dbReference type="Rhea" id="RHEA:13065"/>
        <dbReference type="ChEBI" id="CHEBI:15377"/>
        <dbReference type="ChEBI" id="CHEBI:15378"/>
        <dbReference type="ChEBI" id="CHEBI:30616"/>
        <dbReference type="ChEBI" id="CHEBI:43474"/>
        <dbReference type="ChEBI" id="CHEBI:456216"/>
        <dbReference type="EC" id="5.6.2.4"/>
    </reaction>
</comment>
<evidence type="ECO:0000256" key="13">
    <source>
        <dbReference type="ARBA" id="ARBA00034923"/>
    </source>
</evidence>
<evidence type="ECO:0000256" key="9">
    <source>
        <dbReference type="ARBA" id="ARBA00023204"/>
    </source>
</evidence>
<dbReference type="EC" id="5.6.2.4" evidence="12"/>
<dbReference type="Pfam" id="PF00580">
    <property type="entry name" value="UvrD-helicase"/>
    <property type="match status" value="1"/>
</dbReference>
<dbReference type="GO" id="GO:0033202">
    <property type="term" value="C:DNA helicase complex"/>
    <property type="evidence" value="ECO:0007669"/>
    <property type="project" value="TreeGrafter"/>
</dbReference>
<dbReference type="InterPro" id="IPR038726">
    <property type="entry name" value="PDDEXK_AddAB-type"/>
</dbReference>
<dbReference type="InterPro" id="IPR014017">
    <property type="entry name" value="DNA_helicase_UvrD-like_C"/>
</dbReference>
<evidence type="ECO:0000256" key="3">
    <source>
        <dbReference type="ARBA" id="ARBA00022763"/>
    </source>
</evidence>
<dbReference type="PROSITE" id="PS51217">
    <property type="entry name" value="UVRD_HELICASE_CTER"/>
    <property type="match status" value="1"/>
</dbReference>
<evidence type="ECO:0000313" key="20">
    <source>
        <dbReference type="Proteomes" id="UP000248021"/>
    </source>
</evidence>
<dbReference type="InterPro" id="IPR011604">
    <property type="entry name" value="PDDEXK-like_dom_sf"/>
</dbReference>
<dbReference type="GO" id="GO:0003677">
    <property type="term" value="F:DNA binding"/>
    <property type="evidence" value="ECO:0007669"/>
    <property type="project" value="UniProtKB-KW"/>
</dbReference>
<dbReference type="SUPFAM" id="SSF52540">
    <property type="entry name" value="P-loop containing nucleoside triphosphate hydrolases"/>
    <property type="match status" value="1"/>
</dbReference>
<feature type="region of interest" description="Disordered" evidence="16">
    <location>
        <begin position="971"/>
        <end position="1015"/>
    </location>
</feature>
<dbReference type="Proteomes" id="UP000248021">
    <property type="component" value="Unassembled WGS sequence"/>
</dbReference>
<evidence type="ECO:0000256" key="14">
    <source>
        <dbReference type="ARBA" id="ARBA00048988"/>
    </source>
</evidence>
<dbReference type="GO" id="GO:0000725">
    <property type="term" value="P:recombinational repair"/>
    <property type="evidence" value="ECO:0007669"/>
    <property type="project" value="TreeGrafter"/>
</dbReference>
<dbReference type="Gene3D" id="3.30.160.800">
    <property type="match status" value="1"/>
</dbReference>
<dbReference type="AlphaFoldDB" id="A0A2V3U7W5"/>
<feature type="binding site" evidence="15">
    <location>
        <begin position="38"/>
        <end position="45"/>
    </location>
    <ligand>
        <name>ATP</name>
        <dbReference type="ChEBI" id="CHEBI:30616"/>
    </ligand>
</feature>
<evidence type="ECO:0000256" key="1">
    <source>
        <dbReference type="ARBA" id="ARBA00022722"/>
    </source>
</evidence>
<comment type="catalytic activity">
    <reaction evidence="11">
        <text>Couples ATP hydrolysis with the unwinding of duplex DNA by translocating in the 3'-5' direction.</text>
        <dbReference type="EC" id="5.6.2.4"/>
    </reaction>
</comment>
<evidence type="ECO:0000256" key="7">
    <source>
        <dbReference type="ARBA" id="ARBA00022840"/>
    </source>
</evidence>
<dbReference type="InterPro" id="IPR000212">
    <property type="entry name" value="DNA_helicase_UvrD/REP"/>
</dbReference>
<keyword evidence="2 15" id="KW-0547">Nucleotide-binding</keyword>
<evidence type="ECO:0000313" key="19">
    <source>
        <dbReference type="EMBL" id="PXW58886.1"/>
    </source>
</evidence>
<dbReference type="PROSITE" id="PS51198">
    <property type="entry name" value="UVRD_HELICASE_ATP_BIND"/>
    <property type="match status" value="1"/>
</dbReference>
<dbReference type="Gene3D" id="3.40.50.300">
    <property type="entry name" value="P-loop containing nucleotide triphosphate hydrolases"/>
    <property type="match status" value="3"/>
</dbReference>
<evidence type="ECO:0000256" key="6">
    <source>
        <dbReference type="ARBA" id="ARBA00022839"/>
    </source>
</evidence>
<dbReference type="Gene3D" id="1.10.486.10">
    <property type="entry name" value="PCRA, domain 4"/>
    <property type="match status" value="1"/>
</dbReference>
<dbReference type="Gene3D" id="3.90.320.10">
    <property type="match status" value="1"/>
</dbReference>
<dbReference type="OrthoDB" id="9810135at2"/>
<keyword evidence="10" id="KW-0413">Isomerase</keyword>
<gene>
    <name evidence="19" type="ORF">C7450_105234</name>
</gene>
<dbReference type="PANTHER" id="PTHR11070:SF2">
    <property type="entry name" value="ATP-DEPENDENT DNA HELICASE SRS2"/>
    <property type="match status" value="1"/>
</dbReference>
<evidence type="ECO:0000256" key="5">
    <source>
        <dbReference type="ARBA" id="ARBA00022806"/>
    </source>
</evidence>
<proteinExistence type="predicted"/>
<name>A0A2V3U7W5_9HYPH</name>
<dbReference type="Pfam" id="PF13361">
    <property type="entry name" value="UvrD_C"/>
    <property type="match status" value="1"/>
</dbReference>
<evidence type="ECO:0000256" key="4">
    <source>
        <dbReference type="ARBA" id="ARBA00022801"/>
    </source>
</evidence>
<keyword evidence="5 15" id="KW-0347">Helicase</keyword>
<keyword evidence="1" id="KW-0540">Nuclease</keyword>
<protein>
    <recommendedName>
        <fullName evidence="12">DNA 3'-5' helicase</fullName>
        <ecNumber evidence="12">5.6.2.4</ecNumber>
    </recommendedName>
    <alternativeName>
        <fullName evidence="13">DNA 3'-5' helicase II</fullName>
    </alternativeName>
</protein>
<dbReference type="InterPro" id="IPR027417">
    <property type="entry name" value="P-loop_NTPase"/>
</dbReference>
<dbReference type="NCBIfam" id="TIGR02784">
    <property type="entry name" value="addA_alphas"/>
    <property type="match status" value="1"/>
</dbReference>
<dbReference type="GO" id="GO:0005829">
    <property type="term" value="C:cytosol"/>
    <property type="evidence" value="ECO:0007669"/>
    <property type="project" value="TreeGrafter"/>
</dbReference>
<evidence type="ECO:0000256" key="10">
    <source>
        <dbReference type="ARBA" id="ARBA00023235"/>
    </source>
</evidence>
<evidence type="ECO:0000259" key="17">
    <source>
        <dbReference type="PROSITE" id="PS51198"/>
    </source>
</evidence>
<evidence type="ECO:0000256" key="8">
    <source>
        <dbReference type="ARBA" id="ARBA00023125"/>
    </source>
</evidence>
<dbReference type="GO" id="GO:0004527">
    <property type="term" value="F:exonuclease activity"/>
    <property type="evidence" value="ECO:0007669"/>
    <property type="project" value="UniProtKB-KW"/>
</dbReference>
<keyword evidence="20" id="KW-1185">Reference proteome</keyword>
<dbReference type="PANTHER" id="PTHR11070">
    <property type="entry name" value="UVRD / RECB / PCRA DNA HELICASE FAMILY MEMBER"/>
    <property type="match status" value="1"/>
</dbReference>
<dbReference type="InterPro" id="IPR014151">
    <property type="entry name" value="DNA_helicase_AddA"/>
</dbReference>
<keyword evidence="7 15" id="KW-0067">ATP-binding</keyword>
<reference evidence="19 20" key="1">
    <citation type="submission" date="2018-05" db="EMBL/GenBank/DDBJ databases">
        <title>Genomic Encyclopedia of Type Strains, Phase IV (KMG-IV): sequencing the most valuable type-strain genomes for metagenomic binning, comparative biology and taxonomic classification.</title>
        <authorList>
            <person name="Goeker M."/>
        </authorList>
    </citation>
    <scope>NUCLEOTIDE SEQUENCE [LARGE SCALE GENOMIC DNA]</scope>
    <source>
        <strain evidence="19 20">DSM 6462</strain>
    </source>
</reference>
<feature type="domain" description="UvrD-like helicase ATP-binding" evidence="17">
    <location>
        <begin position="17"/>
        <end position="501"/>
    </location>
</feature>
<dbReference type="GO" id="GO:0043138">
    <property type="term" value="F:3'-5' DNA helicase activity"/>
    <property type="evidence" value="ECO:0007669"/>
    <property type="project" value="UniProtKB-EC"/>
</dbReference>
<evidence type="ECO:0000256" key="12">
    <source>
        <dbReference type="ARBA" id="ARBA00034808"/>
    </source>
</evidence>
<comment type="caution">
    <text evidence="19">The sequence shown here is derived from an EMBL/GenBank/DDBJ whole genome shotgun (WGS) entry which is preliminary data.</text>
</comment>
<accession>A0A2V3U7W5</accession>